<gene>
    <name evidence="3" type="ORF">H5S40_00135</name>
    <name evidence="4" type="ORF">H5S41_07580</name>
</gene>
<dbReference type="AlphaFoldDB" id="A0A7W3TQA8"/>
<evidence type="ECO:0000313" key="6">
    <source>
        <dbReference type="Proteomes" id="UP000547628"/>
    </source>
</evidence>
<dbReference type="Gene3D" id="3.50.4.20">
    <property type="match status" value="1"/>
</dbReference>
<dbReference type="Proteomes" id="UP000547628">
    <property type="component" value="Unassembled WGS sequence"/>
</dbReference>
<dbReference type="Pfam" id="PF06265">
    <property type="entry name" value="YutD-like"/>
    <property type="match status" value="1"/>
</dbReference>
<evidence type="ECO:0000256" key="1">
    <source>
        <dbReference type="PIRSR" id="PIRSR012565-1"/>
    </source>
</evidence>
<accession>A0A7W3TQA8</accession>
<comment type="caution">
    <text evidence="3">The sequence shown here is derived from an EMBL/GenBank/DDBJ whole genome shotgun (WGS) entry which is preliminary data.</text>
</comment>
<feature type="compositionally biased region" description="Basic residues" evidence="2">
    <location>
        <begin position="166"/>
        <end position="181"/>
    </location>
</feature>
<dbReference type="PIRSF" id="PIRSF012565">
    <property type="entry name" value="DUF1027"/>
    <property type="match status" value="1"/>
</dbReference>
<evidence type="ECO:0000313" key="4">
    <source>
        <dbReference type="EMBL" id="MBB1123814.1"/>
    </source>
</evidence>
<proteinExistence type="predicted"/>
<dbReference type="EMBL" id="JACIVC010000013">
    <property type="protein sequence ID" value="MBB1068611.1"/>
    <property type="molecule type" value="Genomic_DNA"/>
</dbReference>
<keyword evidence="5" id="KW-1185">Reference proteome</keyword>
<dbReference type="Proteomes" id="UP000518316">
    <property type="component" value="Unassembled WGS sequence"/>
</dbReference>
<sequence>MNRAKIQDYIDQREEQRSLIYHVEKSDKVHFTVNGHPYELVKEYRNGFDAEKFAERFSSVLSKYDYIVGDWGYDQLRLKGFYDSDNPLFEPDQSVETIEDYLFEYCNFGCAYFIIHNNDICIPRQHSHRQRNSKKRTTPIIHERRRKIKQANVRQRHNQQAERVKSGHHQKFVMHQRKKRS</sequence>
<dbReference type="EMBL" id="JACIVD010000066">
    <property type="protein sequence ID" value="MBB1123814.1"/>
    <property type="molecule type" value="Genomic_DNA"/>
</dbReference>
<feature type="disulfide bond" evidence="1">
    <location>
        <begin position="106"/>
        <end position="110"/>
    </location>
</feature>
<evidence type="ECO:0000256" key="2">
    <source>
        <dbReference type="SAM" id="MobiDB-lite"/>
    </source>
</evidence>
<name>A0A7W3TQA8_9LACO</name>
<dbReference type="RefSeq" id="WP_163705801.1">
    <property type="nucleotide sequence ID" value="NZ_JACIVC010000013.1"/>
</dbReference>
<keyword evidence="1" id="KW-1015">Disulfide bond</keyword>
<evidence type="ECO:0000313" key="5">
    <source>
        <dbReference type="Proteomes" id="UP000518316"/>
    </source>
</evidence>
<organism evidence="3 5">
    <name type="scientific">Limosilactobacillus albertensis</name>
    <dbReference type="NCBI Taxonomy" id="2759752"/>
    <lineage>
        <taxon>Bacteria</taxon>
        <taxon>Bacillati</taxon>
        <taxon>Bacillota</taxon>
        <taxon>Bacilli</taxon>
        <taxon>Lactobacillales</taxon>
        <taxon>Lactobacillaceae</taxon>
        <taxon>Limosilactobacillus</taxon>
    </lineage>
</organism>
<reference evidence="5 6" key="1">
    <citation type="submission" date="2020-07" db="EMBL/GenBank/DDBJ databases">
        <title>Description of Limosilactobacillus balticus sp. nov., Limosilactobacillus agrestis sp. nov., Limosilactobacillus albertensis sp. nov., Limosilactobacillus rudii sp. nov., Limosilactobacillus fastidiosus sp. nov., five novel Limosilactobacillus species isolated from the vertebrate gastrointestinal tract, and proposal of 6 subspecies of Limosilactobacillus reuteri adapted to the gastrointestinal tract of specific vertebrate hosts.</title>
        <authorList>
            <person name="Li F."/>
            <person name="Cheng C."/>
            <person name="Zheng J."/>
            <person name="Quevedo R.M."/>
            <person name="Li J."/>
            <person name="Roos S."/>
            <person name="Gaenzle M.G."/>
            <person name="Walter J."/>
        </authorList>
    </citation>
    <scope>NUCLEOTIDE SEQUENCE [LARGE SCALE GENOMIC DNA]</scope>
    <source>
        <strain evidence="4 6">Lr3000</strain>
        <strain evidence="3 5">RRLNB_1_1</strain>
    </source>
</reference>
<dbReference type="InterPro" id="IPR038141">
    <property type="entry name" value="YutD-like_sf"/>
</dbReference>
<dbReference type="InterPro" id="IPR009370">
    <property type="entry name" value="YutD-like"/>
</dbReference>
<feature type="region of interest" description="Disordered" evidence="2">
    <location>
        <begin position="149"/>
        <end position="181"/>
    </location>
</feature>
<protein>
    <submittedName>
        <fullName evidence="3">YutD family protein</fullName>
    </submittedName>
</protein>
<evidence type="ECO:0000313" key="3">
    <source>
        <dbReference type="EMBL" id="MBB1068611.1"/>
    </source>
</evidence>